<proteinExistence type="predicted"/>
<evidence type="ECO:0000259" key="1">
    <source>
        <dbReference type="Pfam" id="PF13569"/>
    </source>
</evidence>
<dbReference type="Pfam" id="PF13569">
    <property type="entry name" value="DUF4132"/>
    <property type="match status" value="1"/>
</dbReference>
<feature type="domain" description="DUF4132" evidence="1">
    <location>
        <begin position="281"/>
        <end position="373"/>
    </location>
</feature>
<reference evidence="2 3" key="1">
    <citation type="submission" date="2017-08" db="EMBL/GenBank/DDBJ databases">
        <title>Infants hospitalized years apart are colonized by the same room-sourced microbial strains.</title>
        <authorList>
            <person name="Brooks B."/>
            <person name="Olm M.R."/>
            <person name="Firek B.A."/>
            <person name="Baker R."/>
            <person name="Thomas B.C."/>
            <person name="Morowitz M.J."/>
            <person name="Banfield J.F."/>
        </authorList>
    </citation>
    <scope>NUCLEOTIDE SEQUENCE [LARGE SCALE GENOMIC DNA]</scope>
    <source>
        <strain evidence="2">S2_003_000_R2_14</strain>
    </source>
</reference>
<sequence length="375" mass="40837">MASPRINWTPEALSHVTPSRHHDLVKAELRTAAVAWNELRKWIASVAATVTPGIDPALTVHVCTLWGGEAPPARLDVVAAGAAWRLLGQGGGEKQFATFITRAFGFEQTLEAFVVGPPVQVTFNDRHFGAPATPLGSDAWKAMRVAWLATSEAERARLLPLALMLEETTPSLADVRAQLGDLDWAKVQAVHALRFDLLAQFGADAAPLLIEALGVGREHGMGVELQRDFVATLALVESPEVAEHLKAEAQLDGTKDLVVGYPRRLAESTCTAVDFRAAHDSQRRWTREEFQAELLHNADARGLVWATYEDGFILDTFRIGADGALTVGSGDEYELPDDAPIGLAHDGELDAITRKQWRKVLADHELTPPFTQLSD</sequence>
<comment type="caution">
    <text evidence="2">The sequence shown here is derived from an EMBL/GenBank/DDBJ whole genome shotgun (WGS) entry which is preliminary data.</text>
</comment>
<dbReference type="AlphaFoldDB" id="A0A2W5VHH8"/>
<evidence type="ECO:0000313" key="2">
    <source>
        <dbReference type="EMBL" id="PZR15404.1"/>
    </source>
</evidence>
<accession>A0A2W5VHH8</accession>
<name>A0A2W5VHH8_9BACT</name>
<dbReference type="Proteomes" id="UP000249061">
    <property type="component" value="Unassembled WGS sequence"/>
</dbReference>
<evidence type="ECO:0000313" key="3">
    <source>
        <dbReference type="Proteomes" id="UP000249061"/>
    </source>
</evidence>
<protein>
    <recommendedName>
        <fullName evidence="1">DUF4132 domain-containing protein</fullName>
    </recommendedName>
</protein>
<dbReference type="InterPro" id="IPR025406">
    <property type="entry name" value="DUF4132"/>
</dbReference>
<dbReference type="EMBL" id="QFQP01000005">
    <property type="protein sequence ID" value="PZR15404.1"/>
    <property type="molecule type" value="Genomic_DNA"/>
</dbReference>
<gene>
    <name evidence="2" type="ORF">DI536_08100</name>
</gene>
<organism evidence="2 3">
    <name type="scientific">Archangium gephyra</name>
    <dbReference type="NCBI Taxonomy" id="48"/>
    <lineage>
        <taxon>Bacteria</taxon>
        <taxon>Pseudomonadati</taxon>
        <taxon>Myxococcota</taxon>
        <taxon>Myxococcia</taxon>
        <taxon>Myxococcales</taxon>
        <taxon>Cystobacterineae</taxon>
        <taxon>Archangiaceae</taxon>
        <taxon>Archangium</taxon>
    </lineage>
</organism>